<evidence type="ECO:0000313" key="1">
    <source>
        <dbReference type="EMBL" id="KNB11525.1"/>
    </source>
</evidence>
<dbReference type="AlphaFoldDB" id="A0A0J9VL92"/>
<organism evidence="1 2">
    <name type="scientific">Fusarium oxysporum f. sp. lycopersici (strain 4287 / CBS 123668 / FGSC 9935 / NRRL 34936)</name>
    <name type="common">Fusarium vascular wilt of tomato</name>
    <dbReference type="NCBI Taxonomy" id="426428"/>
    <lineage>
        <taxon>Eukaryota</taxon>
        <taxon>Fungi</taxon>
        <taxon>Dikarya</taxon>
        <taxon>Ascomycota</taxon>
        <taxon>Pezizomycotina</taxon>
        <taxon>Sordariomycetes</taxon>
        <taxon>Hypocreomycetidae</taxon>
        <taxon>Hypocreales</taxon>
        <taxon>Nectriaceae</taxon>
        <taxon>Fusarium</taxon>
        <taxon>Fusarium oxysporum species complex</taxon>
    </lineage>
</organism>
<dbReference type="GeneID" id="28961232"/>
<accession>A0A0J9VL92</accession>
<sequence>MPSCTPRSNARTNEKHNSALTSFSSRLTNVSCPTIRLCCPSQPFISSRQYQLRLTPDSHRKIQSRLRRDDSASCWAAPSYTEKRLGVRTTEQIHNYVYCHIEIEYPLAARPALH</sequence>
<dbReference type="VEuPathDB" id="FungiDB:FOXG_20526"/>
<dbReference type="Proteomes" id="UP000009097">
    <property type="component" value="Unassembled WGS sequence"/>
</dbReference>
<protein>
    <submittedName>
        <fullName evidence="1">Uncharacterized protein</fullName>
    </submittedName>
</protein>
<dbReference type="RefSeq" id="XP_018249570.1">
    <property type="nucleotide sequence ID" value="XM_018400809.1"/>
</dbReference>
<reference evidence="1" key="1">
    <citation type="submission" date="2007-04" db="EMBL/GenBank/DDBJ databases">
        <authorList>
            <consortium name="The Broad Institute Genome Sequencing Platform"/>
            <person name="Birren B."/>
            <person name="Lander E."/>
            <person name="Galagan J."/>
            <person name="Nusbaum C."/>
            <person name="Devon K."/>
            <person name="Ma L.-J."/>
            <person name="Jaffe D."/>
            <person name="Butler J."/>
            <person name="Alvarez P."/>
            <person name="Gnerre S."/>
            <person name="Grabherr M."/>
            <person name="Kleber M."/>
            <person name="Mauceli E."/>
            <person name="Brockman W."/>
            <person name="MacCallum I.A."/>
            <person name="Young S."/>
            <person name="LaButti K."/>
            <person name="DeCaprio D."/>
            <person name="Crawford M."/>
            <person name="Koehrsen M."/>
            <person name="Engels R."/>
            <person name="Montgomery P."/>
            <person name="Pearson M."/>
            <person name="Howarth C."/>
            <person name="Larson L."/>
            <person name="White J."/>
            <person name="O'Leary S."/>
            <person name="Kodira C."/>
            <person name="Zeng Q."/>
            <person name="Yandava C."/>
            <person name="Alvarado L."/>
            <person name="Kistler C."/>
            <person name="Shim W.-B."/>
            <person name="Kang S."/>
            <person name="Woloshuk C."/>
        </authorList>
    </citation>
    <scope>NUCLEOTIDE SEQUENCE</scope>
    <source>
        <strain evidence="1">4287</strain>
    </source>
</reference>
<evidence type="ECO:0000313" key="2">
    <source>
        <dbReference type="Proteomes" id="UP000009097"/>
    </source>
</evidence>
<proteinExistence type="predicted"/>
<reference evidence="1" key="2">
    <citation type="journal article" date="2010" name="Nature">
        <title>Comparative genomics reveals mobile pathogenicity chromosomes in Fusarium.</title>
        <authorList>
            <person name="Ma L.J."/>
            <person name="van der Does H.C."/>
            <person name="Borkovich K.A."/>
            <person name="Coleman J.J."/>
            <person name="Daboussi M.J."/>
            <person name="Di Pietro A."/>
            <person name="Dufresne M."/>
            <person name="Freitag M."/>
            <person name="Grabherr M."/>
            <person name="Henrissat B."/>
            <person name="Houterman P.M."/>
            <person name="Kang S."/>
            <person name="Shim W.B."/>
            <person name="Woloshuk C."/>
            <person name="Xie X."/>
            <person name="Xu J.R."/>
            <person name="Antoniw J."/>
            <person name="Baker S.E."/>
            <person name="Bluhm B.H."/>
            <person name="Breakspear A."/>
            <person name="Brown D.W."/>
            <person name="Butchko R.A."/>
            <person name="Chapman S."/>
            <person name="Coulson R."/>
            <person name="Coutinho P.M."/>
            <person name="Danchin E.G."/>
            <person name="Diener A."/>
            <person name="Gale L.R."/>
            <person name="Gardiner D.M."/>
            <person name="Goff S."/>
            <person name="Hammond-Kosack K.E."/>
            <person name="Hilburn K."/>
            <person name="Hua-Van A."/>
            <person name="Jonkers W."/>
            <person name="Kazan K."/>
            <person name="Kodira C.D."/>
            <person name="Koehrsen M."/>
            <person name="Kumar L."/>
            <person name="Lee Y.H."/>
            <person name="Li L."/>
            <person name="Manners J.M."/>
            <person name="Miranda-Saavedra D."/>
            <person name="Mukherjee M."/>
            <person name="Park G."/>
            <person name="Park J."/>
            <person name="Park S.Y."/>
            <person name="Proctor R.H."/>
            <person name="Regev A."/>
            <person name="Ruiz-Roldan M.C."/>
            <person name="Sain D."/>
            <person name="Sakthikumar S."/>
            <person name="Sykes S."/>
            <person name="Schwartz D.C."/>
            <person name="Turgeon B.G."/>
            <person name="Wapinski I."/>
            <person name="Yoder O."/>
            <person name="Young S."/>
            <person name="Zeng Q."/>
            <person name="Zhou S."/>
            <person name="Galagan J."/>
            <person name="Cuomo C.A."/>
            <person name="Kistler H.C."/>
            <person name="Rep M."/>
        </authorList>
    </citation>
    <scope>NUCLEOTIDE SEQUENCE [LARGE SCALE GENOMIC DNA]</scope>
    <source>
        <strain evidence="1">4287</strain>
    </source>
</reference>
<dbReference type="EMBL" id="DS231710">
    <property type="protein sequence ID" value="KNB11525.1"/>
    <property type="molecule type" value="Genomic_DNA"/>
</dbReference>
<dbReference type="KEGG" id="fox:FOXG_20526"/>
<gene>
    <name evidence="1" type="ORF">FOXG_20526</name>
</gene>
<name>A0A0J9VL92_FUSO4</name>